<reference evidence="1 2" key="1">
    <citation type="submission" date="2015-09" db="EMBL/GenBank/DDBJ databases">
        <authorList>
            <consortium name="Pathogen Informatics"/>
        </authorList>
    </citation>
    <scope>NUCLEOTIDE SEQUENCE [LARGE SCALE GENOMIC DNA]</scope>
    <source>
        <strain evidence="1 2">2789STDY5834858</strain>
    </source>
</reference>
<keyword evidence="2" id="KW-1185">Reference proteome</keyword>
<dbReference type="EMBL" id="CYZR01000020">
    <property type="protein sequence ID" value="CUO26527.1"/>
    <property type="molecule type" value="Genomic_DNA"/>
</dbReference>
<dbReference type="RefSeq" id="WP_055260297.1">
    <property type="nucleotide sequence ID" value="NZ_CABIXL010000020.1"/>
</dbReference>
<comment type="caution">
    <text evidence="1">The sequence shown here is derived from an EMBL/GenBank/DDBJ whole genome shotgun (WGS) entry which is preliminary data.</text>
</comment>
<evidence type="ECO:0000313" key="1">
    <source>
        <dbReference type="EMBL" id="CUO26527.1"/>
    </source>
</evidence>
<organism evidence="1 2">
    <name type="scientific">Sarcina ventriculi</name>
    <name type="common">Clostridium ventriculi</name>
    <dbReference type="NCBI Taxonomy" id="1267"/>
    <lineage>
        <taxon>Bacteria</taxon>
        <taxon>Bacillati</taxon>
        <taxon>Bacillota</taxon>
        <taxon>Clostridia</taxon>
        <taxon>Eubacteriales</taxon>
        <taxon>Clostridiaceae</taxon>
        <taxon>Sarcina</taxon>
    </lineage>
</organism>
<accession>A0ABM9USR3</accession>
<protein>
    <submittedName>
        <fullName evidence="1">Uncharacterized protein</fullName>
    </submittedName>
</protein>
<gene>
    <name evidence="1" type="ORF">ERS852473_02332</name>
</gene>
<evidence type="ECO:0000313" key="2">
    <source>
        <dbReference type="Proteomes" id="UP000095488"/>
    </source>
</evidence>
<dbReference type="Proteomes" id="UP000095488">
    <property type="component" value="Unassembled WGS sequence"/>
</dbReference>
<sequence>MGLTLKEENNLSSSIKYINIVHGNSEGWITKATISKDGYNQWHYKYLQLLDLKYEEDNVYISLNTFYKTYRRIEYLKELKALFIDLDTYKTCFTKEQILMNLNENYFGKNIPIPNFMVLLQR</sequence>
<name>A0ABM9USR3_SARVE</name>
<proteinExistence type="predicted"/>